<protein>
    <recommendedName>
        <fullName evidence="3">STAS domain-containing protein</fullName>
    </recommendedName>
</protein>
<gene>
    <name evidence="1" type="ORF">ACJEBI_25010</name>
</gene>
<name>A0ABW8RMS5_9BACI</name>
<evidence type="ECO:0008006" key="3">
    <source>
        <dbReference type="Google" id="ProtNLM"/>
    </source>
</evidence>
<dbReference type="EMBL" id="JBJHQH010000027">
    <property type="protein sequence ID" value="MFK9094721.1"/>
    <property type="molecule type" value="Genomic_DNA"/>
</dbReference>
<sequence>MGKLYEIILEKEKKTLFVRASGFFKEEDTKLYLSEFQTIVNTINPSIYKLIVDASEQEAVEPHVIIDIKFVLNLYSNARFKKLVIINSTSPASKEQIDNCTKEMDFKCVFASSVEEAYNL</sequence>
<accession>A0ABW8RMS5</accession>
<comment type="caution">
    <text evidence="1">The sequence shown here is derived from an EMBL/GenBank/DDBJ whole genome shotgun (WGS) entry which is preliminary data.</text>
</comment>
<evidence type="ECO:0000313" key="1">
    <source>
        <dbReference type="EMBL" id="MFK9094721.1"/>
    </source>
</evidence>
<keyword evidence="2" id="KW-1185">Reference proteome</keyword>
<dbReference type="RefSeq" id="WP_406583179.1">
    <property type="nucleotide sequence ID" value="NZ_JBJHQH010000027.1"/>
</dbReference>
<organism evidence="1 2">
    <name type="scientific">Bacillus salipaludis</name>
    <dbReference type="NCBI Taxonomy" id="2547811"/>
    <lineage>
        <taxon>Bacteria</taxon>
        <taxon>Bacillati</taxon>
        <taxon>Bacillota</taxon>
        <taxon>Bacilli</taxon>
        <taxon>Bacillales</taxon>
        <taxon>Bacillaceae</taxon>
        <taxon>Bacillus</taxon>
    </lineage>
</organism>
<reference evidence="1 2" key="1">
    <citation type="submission" date="2024-11" db="EMBL/GenBank/DDBJ databases">
        <authorList>
            <person name="Lucas J.A."/>
        </authorList>
    </citation>
    <scope>NUCLEOTIDE SEQUENCE [LARGE SCALE GENOMIC DNA]</scope>
    <source>
        <strain evidence="1 2">Z 5.4</strain>
    </source>
</reference>
<dbReference type="Proteomes" id="UP001623041">
    <property type="component" value="Unassembled WGS sequence"/>
</dbReference>
<proteinExistence type="predicted"/>
<evidence type="ECO:0000313" key="2">
    <source>
        <dbReference type="Proteomes" id="UP001623041"/>
    </source>
</evidence>